<proteinExistence type="predicted"/>
<dbReference type="AlphaFoldDB" id="A0A0L0F2N7"/>
<dbReference type="GeneID" id="25917092"/>
<feature type="non-terminal residue" evidence="1">
    <location>
        <position position="1"/>
    </location>
</feature>
<dbReference type="RefSeq" id="XP_014144783.1">
    <property type="nucleotide sequence ID" value="XM_014289308.1"/>
</dbReference>
<protein>
    <submittedName>
        <fullName evidence="1">Uncharacterized protein</fullName>
    </submittedName>
</protein>
<keyword evidence="2" id="KW-1185">Reference proteome</keyword>
<reference evidence="1 2" key="1">
    <citation type="submission" date="2011-02" db="EMBL/GenBank/DDBJ databases">
        <title>The Genome Sequence of Sphaeroforma arctica JP610.</title>
        <authorList>
            <consortium name="The Broad Institute Genome Sequencing Platform"/>
            <person name="Russ C."/>
            <person name="Cuomo C."/>
            <person name="Young S.K."/>
            <person name="Zeng Q."/>
            <person name="Gargeya S."/>
            <person name="Alvarado L."/>
            <person name="Berlin A."/>
            <person name="Chapman S.B."/>
            <person name="Chen Z."/>
            <person name="Freedman E."/>
            <person name="Gellesch M."/>
            <person name="Goldberg J."/>
            <person name="Griggs A."/>
            <person name="Gujja S."/>
            <person name="Heilman E."/>
            <person name="Heiman D."/>
            <person name="Howarth C."/>
            <person name="Mehta T."/>
            <person name="Neiman D."/>
            <person name="Pearson M."/>
            <person name="Roberts A."/>
            <person name="Saif S."/>
            <person name="Shea T."/>
            <person name="Shenoy N."/>
            <person name="Sisk P."/>
            <person name="Stolte C."/>
            <person name="Sykes S."/>
            <person name="White J."/>
            <person name="Yandava C."/>
            <person name="Burger G."/>
            <person name="Gray M.W."/>
            <person name="Holland P.W.H."/>
            <person name="King N."/>
            <person name="Lang F.B.F."/>
            <person name="Roger A.J."/>
            <person name="Ruiz-Trillo I."/>
            <person name="Haas B."/>
            <person name="Nusbaum C."/>
            <person name="Birren B."/>
        </authorList>
    </citation>
    <scope>NUCLEOTIDE SEQUENCE [LARGE SCALE GENOMIC DNA]</scope>
    <source>
        <strain evidence="1 2">JP610</strain>
    </source>
</reference>
<dbReference type="EMBL" id="KQ250038">
    <property type="protein sequence ID" value="KNC70881.1"/>
    <property type="molecule type" value="Genomic_DNA"/>
</dbReference>
<evidence type="ECO:0000313" key="2">
    <source>
        <dbReference type="Proteomes" id="UP000054560"/>
    </source>
</evidence>
<name>A0A0L0F2N7_9EUKA</name>
<sequence length="58" mass="6056">AQTAGLQQSVYHALTLNARQALGGQSHSTNGCALSHRRTAEVVSQTGLQDCSTETSRG</sequence>
<accession>A0A0L0F2N7</accession>
<evidence type="ECO:0000313" key="1">
    <source>
        <dbReference type="EMBL" id="KNC70881.1"/>
    </source>
</evidence>
<organism evidence="1 2">
    <name type="scientific">Sphaeroforma arctica JP610</name>
    <dbReference type="NCBI Taxonomy" id="667725"/>
    <lineage>
        <taxon>Eukaryota</taxon>
        <taxon>Ichthyosporea</taxon>
        <taxon>Ichthyophonida</taxon>
        <taxon>Sphaeroforma</taxon>
    </lineage>
</organism>
<dbReference type="Proteomes" id="UP000054560">
    <property type="component" value="Unassembled WGS sequence"/>
</dbReference>
<gene>
    <name evidence="1" type="ORF">SARC_16588</name>
</gene>